<dbReference type="Gene3D" id="1.20.120.330">
    <property type="entry name" value="Nucleotidyltransferases domain 2"/>
    <property type="match status" value="1"/>
</dbReference>
<reference evidence="1 2" key="1">
    <citation type="submission" date="2018-09" db="EMBL/GenBank/DDBJ databases">
        <title>Arachidicoccus sp. nov., a bacterium isolated from soil.</title>
        <authorList>
            <person name="Weon H.-Y."/>
            <person name="Kwon S.-W."/>
            <person name="Lee S.A."/>
        </authorList>
    </citation>
    <scope>NUCLEOTIDE SEQUENCE [LARGE SCALE GENOMIC DNA]</scope>
    <source>
        <strain evidence="1 2">KIS59-12</strain>
    </source>
</reference>
<organism evidence="1 2">
    <name type="scientific">Arachidicoccus soli</name>
    <dbReference type="NCBI Taxonomy" id="2341117"/>
    <lineage>
        <taxon>Bacteria</taxon>
        <taxon>Pseudomonadati</taxon>
        <taxon>Bacteroidota</taxon>
        <taxon>Chitinophagia</taxon>
        <taxon>Chitinophagales</taxon>
        <taxon>Chitinophagaceae</taxon>
        <taxon>Arachidicoccus</taxon>
    </lineage>
</organism>
<dbReference type="NCBIfam" id="TIGR01987">
    <property type="entry name" value="HI0074"/>
    <property type="match status" value="1"/>
</dbReference>
<dbReference type="Proteomes" id="UP000266118">
    <property type="component" value="Chromosome"/>
</dbReference>
<sequence>MDNEKDIRWKQRFQNFETAIFNLQEAVHKSNLSDLEKAGVIQFYEFTFELAWKTLKDYLEEKDVQVQFPRDTIKESFLYQIITEGDIWMDMLQKRNLMSHTYNKENAEIAYRLIVGEYFDALYAVYLKLKTEV</sequence>
<dbReference type="GO" id="GO:0016740">
    <property type="term" value="F:transferase activity"/>
    <property type="evidence" value="ECO:0007669"/>
    <property type="project" value="UniProtKB-KW"/>
</dbReference>
<accession>A0A386HKB2</accession>
<gene>
    <name evidence="1" type="ORF">D6B99_00975</name>
</gene>
<proteinExistence type="predicted"/>
<dbReference type="InterPro" id="IPR010235">
    <property type="entry name" value="HepT"/>
</dbReference>
<dbReference type="SUPFAM" id="SSF81593">
    <property type="entry name" value="Nucleotidyltransferase substrate binding subunit/domain"/>
    <property type="match status" value="1"/>
</dbReference>
<evidence type="ECO:0000313" key="1">
    <source>
        <dbReference type="EMBL" id="AYD46317.1"/>
    </source>
</evidence>
<keyword evidence="1" id="KW-0808">Transferase</keyword>
<dbReference type="RefSeq" id="WP_119984218.1">
    <property type="nucleotide sequence ID" value="NZ_CP032489.1"/>
</dbReference>
<dbReference type="KEGG" id="ark:D6B99_00975"/>
<dbReference type="AlphaFoldDB" id="A0A386HKB2"/>
<dbReference type="OrthoDB" id="9810452at2"/>
<protein>
    <submittedName>
        <fullName evidence="1">Nucleotidyltransferase</fullName>
    </submittedName>
</protein>
<dbReference type="Pfam" id="PF08780">
    <property type="entry name" value="NTase_sub_bind"/>
    <property type="match status" value="1"/>
</dbReference>
<dbReference type="EMBL" id="CP032489">
    <property type="protein sequence ID" value="AYD46317.1"/>
    <property type="molecule type" value="Genomic_DNA"/>
</dbReference>
<keyword evidence="2" id="KW-1185">Reference proteome</keyword>
<evidence type="ECO:0000313" key="2">
    <source>
        <dbReference type="Proteomes" id="UP000266118"/>
    </source>
</evidence>
<name>A0A386HKB2_9BACT</name>